<accession>A0AA39QPX1</accession>
<comment type="caution">
    <text evidence="2">The sequence shown here is derived from an EMBL/GenBank/DDBJ whole genome shotgun (WGS) entry which is preliminary data.</text>
</comment>
<dbReference type="Proteomes" id="UP001166286">
    <property type="component" value="Unassembled WGS sequence"/>
</dbReference>
<dbReference type="EMBL" id="JAFEKC020000026">
    <property type="protein sequence ID" value="KAK0506950.1"/>
    <property type="molecule type" value="Genomic_DNA"/>
</dbReference>
<dbReference type="AlphaFoldDB" id="A0AA39QPX1"/>
<protein>
    <submittedName>
        <fullName evidence="2">Uncharacterized protein</fullName>
    </submittedName>
</protein>
<organism evidence="2 3">
    <name type="scientific">Cladonia borealis</name>
    <dbReference type="NCBI Taxonomy" id="184061"/>
    <lineage>
        <taxon>Eukaryota</taxon>
        <taxon>Fungi</taxon>
        <taxon>Dikarya</taxon>
        <taxon>Ascomycota</taxon>
        <taxon>Pezizomycotina</taxon>
        <taxon>Lecanoromycetes</taxon>
        <taxon>OSLEUM clade</taxon>
        <taxon>Lecanoromycetidae</taxon>
        <taxon>Lecanorales</taxon>
        <taxon>Lecanorineae</taxon>
        <taxon>Cladoniaceae</taxon>
        <taxon>Cladonia</taxon>
    </lineage>
</organism>
<evidence type="ECO:0000313" key="2">
    <source>
        <dbReference type="EMBL" id="KAK0506950.1"/>
    </source>
</evidence>
<feature type="region of interest" description="Disordered" evidence="1">
    <location>
        <begin position="102"/>
        <end position="130"/>
    </location>
</feature>
<gene>
    <name evidence="2" type="ORF">JMJ35_010650</name>
</gene>
<sequence>MEIQAAQVGATFDIAHDLVDASSQSLGSHQPAQPELDQSAAFKRFGKASVNCIFSRIDWGRFNDKLACMVCIDVSISWINKYVLDYAILELLVHNDKAKGAGGPVSSSSLPRISEAFGPKDPPLEGPRVPVQKDRTRNIQVQAPTPIGQVGTPALITNELWTEERLWRITVAPEPAPKDRLQRILRCRMQGNRKSQIHFPERFRLGLIVIHVGQPFTIRFALKGAVIGPRDLAVRTSDALTFGGSSSSKLEYTFAPEDTSAVLTSTKLAEVLNETNGHLLPQAQAETGGVSGGAAS</sequence>
<proteinExistence type="predicted"/>
<name>A0AA39QPX1_9LECA</name>
<reference evidence="2" key="1">
    <citation type="submission" date="2023-03" db="EMBL/GenBank/DDBJ databases">
        <title>Complete genome of Cladonia borealis.</title>
        <authorList>
            <person name="Park H."/>
        </authorList>
    </citation>
    <scope>NUCLEOTIDE SEQUENCE</scope>
    <source>
        <strain evidence="2">ANT050790</strain>
    </source>
</reference>
<evidence type="ECO:0000256" key="1">
    <source>
        <dbReference type="SAM" id="MobiDB-lite"/>
    </source>
</evidence>
<evidence type="ECO:0000313" key="3">
    <source>
        <dbReference type="Proteomes" id="UP001166286"/>
    </source>
</evidence>
<keyword evidence="3" id="KW-1185">Reference proteome</keyword>